<evidence type="ECO:0000313" key="1">
    <source>
        <dbReference type="EMBL" id="MCI48921.1"/>
    </source>
</evidence>
<accession>A0A392SJ73</accession>
<dbReference type="EMBL" id="LXQA010393385">
    <property type="protein sequence ID" value="MCI48921.1"/>
    <property type="molecule type" value="Genomic_DNA"/>
</dbReference>
<feature type="non-terminal residue" evidence="1">
    <location>
        <position position="48"/>
    </location>
</feature>
<evidence type="ECO:0000313" key="2">
    <source>
        <dbReference type="Proteomes" id="UP000265520"/>
    </source>
</evidence>
<dbReference type="Proteomes" id="UP000265520">
    <property type="component" value="Unassembled WGS sequence"/>
</dbReference>
<name>A0A392SJ73_9FABA</name>
<dbReference type="AlphaFoldDB" id="A0A392SJ73"/>
<protein>
    <submittedName>
        <fullName evidence="1">Uncharacterized protein</fullName>
    </submittedName>
</protein>
<sequence length="48" mass="4672">MGFVGEWGSFCCEGGGFGGDIVGGADPIVGDDEFGGDVVGGDDVMVGE</sequence>
<organism evidence="1 2">
    <name type="scientific">Trifolium medium</name>
    <dbReference type="NCBI Taxonomy" id="97028"/>
    <lineage>
        <taxon>Eukaryota</taxon>
        <taxon>Viridiplantae</taxon>
        <taxon>Streptophyta</taxon>
        <taxon>Embryophyta</taxon>
        <taxon>Tracheophyta</taxon>
        <taxon>Spermatophyta</taxon>
        <taxon>Magnoliopsida</taxon>
        <taxon>eudicotyledons</taxon>
        <taxon>Gunneridae</taxon>
        <taxon>Pentapetalae</taxon>
        <taxon>rosids</taxon>
        <taxon>fabids</taxon>
        <taxon>Fabales</taxon>
        <taxon>Fabaceae</taxon>
        <taxon>Papilionoideae</taxon>
        <taxon>50 kb inversion clade</taxon>
        <taxon>NPAAA clade</taxon>
        <taxon>Hologalegina</taxon>
        <taxon>IRL clade</taxon>
        <taxon>Trifolieae</taxon>
        <taxon>Trifolium</taxon>
    </lineage>
</organism>
<keyword evidence="2" id="KW-1185">Reference proteome</keyword>
<reference evidence="1 2" key="1">
    <citation type="journal article" date="2018" name="Front. Plant Sci.">
        <title>Red Clover (Trifolium pratense) and Zigzag Clover (T. medium) - A Picture of Genomic Similarities and Differences.</title>
        <authorList>
            <person name="Dluhosova J."/>
            <person name="Istvanek J."/>
            <person name="Nedelnik J."/>
            <person name="Repkova J."/>
        </authorList>
    </citation>
    <scope>NUCLEOTIDE SEQUENCE [LARGE SCALE GENOMIC DNA]</scope>
    <source>
        <strain evidence="2">cv. 10/8</strain>
        <tissue evidence="1">Leaf</tissue>
    </source>
</reference>
<proteinExistence type="predicted"/>
<comment type="caution">
    <text evidence="1">The sequence shown here is derived from an EMBL/GenBank/DDBJ whole genome shotgun (WGS) entry which is preliminary data.</text>
</comment>